<dbReference type="RefSeq" id="WP_088755506.1">
    <property type="nucleotide sequence ID" value="NZ_NJGV01000010.1"/>
</dbReference>
<dbReference type="Pfam" id="PF02321">
    <property type="entry name" value="OEP"/>
    <property type="match status" value="2"/>
</dbReference>
<dbReference type="InterPro" id="IPR003423">
    <property type="entry name" value="OMP_efflux"/>
</dbReference>
<dbReference type="GO" id="GO:0005886">
    <property type="term" value="C:plasma membrane"/>
    <property type="evidence" value="ECO:0007669"/>
    <property type="project" value="UniProtKB-SubCell"/>
</dbReference>
<dbReference type="NCBIfam" id="TIGR01845">
    <property type="entry name" value="outer_NodT"/>
    <property type="match status" value="1"/>
</dbReference>
<reference evidence="3 4" key="1">
    <citation type="journal article" date="2010" name="Int. J. Syst. Evol. Microbiol.">
        <title>Reclassification of Herbaspirillum putei as a later heterotypic synonym of Herbaspirillum huttiense, with the description of H. huttiense subsp. huttiense subsp. nov. and H. huttiense subsp. putei subsp. nov., comb. nov., and description of Herbaspirillum aquaticum sp. nov.</title>
        <authorList>
            <person name="Dobritsa A.P."/>
            <person name="Reddy M.C."/>
            <person name="Samadpour M."/>
        </authorList>
    </citation>
    <scope>NUCLEOTIDE SEQUENCE [LARGE SCALE GENOMIC DNA]</scope>
    <source>
        <strain evidence="3 4">IEH 4430</strain>
    </source>
</reference>
<dbReference type="PROSITE" id="PS51257">
    <property type="entry name" value="PROKAR_LIPOPROTEIN"/>
    <property type="match status" value="1"/>
</dbReference>
<dbReference type="Proteomes" id="UP000214747">
    <property type="component" value="Unassembled WGS sequence"/>
</dbReference>
<evidence type="ECO:0000256" key="1">
    <source>
        <dbReference type="ARBA" id="ARBA00007613"/>
    </source>
</evidence>
<keyword evidence="2" id="KW-0732">Signal</keyword>
<comment type="similarity">
    <text evidence="1 2">Belongs to the outer membrane factor (OMF) (TC 1.B.17) family.</text>
</comment>
<dbReference type="SUPFAM" id="SSF56954">
    <property type="entry name" value="Outer membrane efflux proteins (OEP)"/>
    <property type="match status" value="1"/>
</dbReference>
<organism evidence="3 4">
    <name type="scientific">Herbaspirillum aquaticum</name>
    <dbReference type="NCBI Taxonomy" id="568783"/>
    <lineage>
        <taxon>Bacteria</taxon>
        <taxon>Pseudomonadati</taxon>
        <taxon>Pseudomonadota</taxon>
        <taxon>Betaproteobacteria</taxon>
        <taxon>Burkholderiales</taxon>
        <taxon>Oxalobacteraceae</taxon>
        <taxon>Herbaspirillum</taxon>
    </lineage>
</organism>
<dbReference type="PANTHER" id="PTHR30203:SF33">
    <property type="entry name" value="BLR4455 PROTEIN"/>
    <property type="match status" value="1"/>
</dbReference>
<keyword evidence="2" id="KW-0449">Lipoprotein</keyword>
<feature type="chain" id="PRO_5011832958" evidence="2">
    <location>
        <begin position="24"/>
        <end position="492"/>
    </location>
</feature>
<sequence>MSLPRRHSIAIALAAAVLLAACASGPDYVRPQVDMPAAWTPEAPWRAMQPQDAAPRGPWWERFNDAQLNALQQQALAGNQTLAIASARLAQARAQLDVAGAAQLPQLGINTRAARARISANRPLTNYNSPNFSTVQNDFALGLNVSYELDFFGRVRRSVEAATASAQQSAADLENTRLLLTAELASNYFNLRELDIELDVVRRAIALQRKALDLATSRHDLGATSGLDVAQQQALLDNTLTQVDLLGRQRAQYEHAIATLTGTPAPAFSLPPSLAPIALPDIPLGIPSDVLERRPDVAAAERSMAAANAQIGVASAAFYPSFMLQPGYGVDSRNWATLFNAPSVLWSLGVSASQSLFDAGRLRAGVDFTQAGYNATVATYRRTVLTAMQEVEDGITGIASLDRAWRQSQSAIASARRVLEIATSRYEGGATPYLDVITAQQALLNSERQAAQLMGQRLLVSVFLIKALGGDWHERREQTPLVQSKTLSPEER</sequence>
<proteinExistence type="inferred from homology"/>
<evidence type="ECO:0000313" key="4">
    <source>
        <dbReference type="Proteomes" id="UP000214747"/>
    </source>
</evidence>
<keyword evidence="2" id="KW-0564">Palmitate</keyword>
<dbReference type="EMBL" id="NJGV01000010">
    <property type="protein sequence ID" value="OWY34297.1"/>
    <property type="molecule type" value="Genomic_DNA"/>
</dbReference>
<protein>
    <submittedName>
        <fullName evidence="3">RND transporter</fullName>
    </submittedName>
</protein>
<evidence type="ECO:0000313" key="3">
    <source>
        <dbReference type="EMBL" id="OWY34297.1"/>
    </source>
</evidence>
<dbReference type="AlphaFoldDB" id="A0A225SX56"/>
<comment type="caution">
    <text evidence="3">The sequence shown here is derived from an EMBL/GenBank/DDBJ whole genome shotgun (WGS) entry which is preliminary data.</text>
</comment>
<gene>
    <name evidence="3" type="ORF">CEJ45_12975</name>
</gene>
<keyword evidence="2" id="KW-1134">Transmembrane beta strand</keyword>
<feature type="signal peptide" evidence="2">
    <location>
        <begin position="1"/>
        <end position="23"/>
    </location>
</feature>
<evidence type="ECO:0000256" key="2">
    <source>
        <dbReference type="RuleBase" id="RU362097"/>
    </source>
</evidence>
<keyword evidence="2" id="KW-0812">Transmembrane</keyword>
<dbReference type="PANTHER" id="PTHR30203">
    <property type="entry name" value="OUTER MEMBRANE CATION EFFLUX PROTEIN"/>
    <property type="match status" value="1"/>
</dbReference>
<dbReference type="Gene3D" id="2.20.200.10">
    <property type="entry name" value="Outer membrane efflux proteins (OEP)"/>
    <property type="match status" value="1"/>
</dbReference>
<accession>A0A225SX56</accession>
<name>A0A225SX56_9BURK</name>
<dbReference type="GO" id="GO:0015562">
    <property type="term" value="F:efflux transmembrane transporter activity"/>
    <property type="evidence" value="ECO:0007669"/>
    <property type="project" value="InterPro"/>
</dbReference>
<dbReference type="InterPro" id="IPR010131">
    <property type="entry name" value="MdtP/NodT-like"/>
</dbReference>
<dbReference type="Gene3D" id="1.20.1600.10">
    <property type="entry name" value="Outer membrane efflux proteins (OEP)"/>
    <property type="match status" value="1"/>
</dbReference>
<keyword evidence="2" id="KW-0472">Membrane</keyword>
<keyword evidence="4" id="KW-1185">Reference proteome</keyword>
<comment type="subcellular location">
    <subcellularLocation>
        <location evidence="2">Cell membrane</location>
        <topology evidence="2">Lipid-anchor</topology>
    </subcellularLocation>
</comment>